<protein>
    <submittedName>
        <fullName evidence="7">LemA family protein</fullName>
    </submittedName>
</protein>
<dbReference type="SUPFAM" id="SSF140478">
    <property type="entry name" value="LemA-like"/>
    <property type="match status" value="1"/>
</dbReference>
<comment type="subcellular location">
    <subcellularLocation>
        <location evidence="1">Membrane</location>
        <topology evidence="1">Single-pass membrane protein</topology>
    </subcellularLocation>
</comment>
<sequence>MIFYIIMGVAAALFLYTISVYNRLVKNKNMAEEAWSGIDVQLKKRYDLIPALVNTVKGYASHEKETLENVIKWRNMGVAANTVKDQENAEVGLSAVLGRLIALSENYPDLKANANFQDLQKQLSEIENAIQLSRRYYNGVVRDLNIMIESFPSNLVASSFAFSKRDYFELDKAQREAPEVKF</sequence>
<evidence type="ECO:0000256" key="1">
    <source>
        <dbReference type="ARBA" id="ARBA00004167"/>
    </source>
</evidence>
<dbReference type="EMBL" id="CP136051">
    <property type="protein sequence ID" value="WOK05733.1"/>
    <property type="molecule type" value="Genomic_DNA"/>
</dbReference>
<evidence type="ECO:0000256" key="5">
    <source>
        <dbReference type="ARBA" id="ARBA00023136"/>
    </source>
</evidence>
<feature type="transmembrane region" description="Helical" evidence="6">
    <location>
        <begin position="6"/>
        <end position="25"/>
    </location>
</feature>
<dbReference type="Gene3D" id="1.20.1440.20">
    <property type="entry name" value="LemA-like domain"/>
    <property type="match status" value="1"/>
</dbReference>
<gene>
    <name evidence="7" type="ORF">RT717_21900</name>
</gene>
<evidence type="ECO:0000256" key="3">
    <source>
        <dbReference type="ARBA" id="ARBA00022692"/>
    </source>
</evidence>
<keyword evidence="8" id="KW-1185">Reference proteome</keyword>
<evidence type="ECO:0000256" key="6">
    <source>
        <dbReference type="SAM" id="Phobius"/>
    </source>
</evidence>
<proteinExistence type="inferred from homology"/>
<keyword evidence="4 6" id="KW-1133">Transmembrane helix</keyword>
<organism evidence="7 8">
    <name type="scientific">Imperialibacter roseus</name>
    <dbReference type="NCBI Taxonomy" id="1324217"/>
    <lineage>
        <taxon>Bacteria</taxon>
        <taxon>Pseudomonadati</taxon>
        <taxon>Bacteroidota</taxon>
        <taxon>Cytophagia</taxon>
        <taxon>Cytophagales</taxon>
        <taxon>Flammeovirgaceae</taxon>
        <taxon>Imperialibacter</taxon>
    </lineage>
</organism>
<evidence type="ECO:0000256" key="4">
    <source>
        <dbReference type="ARBA" id="ARBA00022989"/>
    </source>
</evidence>
<evidence type="ECO:0000313" key="8">
    <source>
        <dbReference type="Proteomes" id="UP001302349"/>
    </source>
</evidence>
<dbReference type="Pfam" id="PF04011">
    <property type="entry name" value="LemA"/>
    <property type="match status" value="1"/>
</dbReference>
<evidence type="ECO:0000313" key="7">
    <source>
        <dbReference type="EMBL" id="WOK05733.1"/>
    </source>
</evidence>
<accession>A0ABZ0IL30</accession>
<dbReference type="Proteomes" id="UP001302349">
    <property type="component" value="Chromosome"/>
</dbReference>
<keyword evidence="5 6" id="KW-0472">Membrane</keyword>
<evidence type="ECO:0000256" key="2">
    <source>
        <dbReference type="ARBA" id="ARBA00008854"/>
    </source>
</evidence>
<reference evidence="7 8" key="1">
    <citation type="journal article" date="2023" name="Microbiol. Resour. Announc.">
        <title>Complete Genome Sequence of Imperialibacter roseus strain P4T.</title>
        <authorList>
            <person name="Tizabi D.R."/>
            <person name="Bachvaroff T."/>
            <person name="Hill R.T."/>
        </authorList>
    </citation>
    <scope>NUCLEOTIDE SEQUENCE [LARGE SCALE GENOMIC DNA]</scope>
    <source>
        <strain evidence="7 8">P4T</strain>
    </source>
</reference>
<name>A0ABZ0IL30_9BACT</name>
<dbReference type="RefSeq" id="WP_317488489.1">
    <property type="nucleotide sequence ID" value="NZ_CP136051.1"/>
</dbReference>
<dbReference type="InterPro" id="IPR023353">
    <property type="entry name" value="LemA-like_dom_sf"/>
</dbReference>
<dbReference type="PANTHER" id="PTHR34478">
    <property type="entry name" value="PROTEIN LEMA"/>
    <property type="match status" value="1"/>
</dbReference>
<dbReference type="PANTHER" id="PTHR34478:SF1">
    <property type="entry name" value="PROTEIN LEMA"/>
    <property type="match status" value="1"/>
</dbReference>
<dbReference type="InterPro" id="IPR007156">
    <property type="entry name" value="MamQ_LemA"/>
</dbReference>
<keyword evidence="3 6" id="KW-0812">Transmembrane</keyword>
<comment type="similarity">
    <text evidence="2">Belongs to the LemA family.</text>
</comment>